<feature type="compositionally biased region" description="Low complexity" evidence="1">
    <location>
        <begin position="269"/>
        <end position="278"/>
    </location>
</feature>
<feature type="compositionally biased region" description="Basic and acidic residues" evidence="1">
    <location>
        <begin position="481"/>
        <end position="491"/>
    </location>
</feature>
<accession>A0A6F9DD46</accession>
<gene>
    <name evidence="3" type="primary">Ext1-005</name>
</gene>
<feature type="region of interest" description="Disordered" evidence="1">
    <location>
        <begin position="248"/>
        <end position="508"/>
    </location>
</feature>
<feature type="domain" description="BTB" evidence="2">
    <location>
        <begin position="57"/>
        <end position="126"/>
    </location>
</feature>
<feature type="compositionally biased region" description="Basic and acidic residues" evidence="1">
    <location>
        <begin position="281"/>
        <end position="291"/>
    </location>
</feature>
<dbReference type="SMART" id="SM00225">
    <property type="entry name" value="BTB"/>
    <property type="match status" value="1"/>
</dbReference>
<proteinExistence type="evidence at transcript level"/>
<evidence type="ECO:0000259" key="2">
    <source>
        <dbReference type="PROSITE" id="PS50097"/>
    </source>
</evidence>
<dbReference type="GO" id="GO:0000981">
    <property type="term" value="F:DNA-binding transcription factor activity, RNA polymerase II-specific"/>
    <property type="evidence" value="ECO:0007669"/>
    <property type="project" value="TreeGrafter"/>
</dbReference>
<feature type="compositionally biased region" description="Pro residues" evidence="1">
    <location>
        <begin position="422"/>
        <end position="439"/>
    </location>
</feature>
<dbReference type="PANTHER" id="PTHR46105">
    <property type="entry name" value="AGAP004733-PA"/>
    <property type="match status" value="1"/>
</dbReference>
<feature type="compositionally biased region" description="Acidic residues" evidence="1">
    <location>
        <begin position="499"/>
        <end position="508"/>
    </location>
</feature>
<dbReference type="PRINTS" id="PR01217">
    <property type="entry name" value="PRICHEXTENSN"/>
</dbReference>
<dbReference type="GO" id="GO:0000978">
    <property type="term" value="F:RNA polymerase II cis-regulatory region sequence-specific DNA binding"/>
    <property type="evidence" value="ECO:0007669"/>
    <property type="project" value="TreeGrafter"/>
</dbReference>
<dbReference type="InterPro" id="IPR000210">
    <property type="entry name" value="BTB/POZ_dom"/>
</dbReference>
<evidence type="ECO:0000313" key="3">
    <source>
        <dbReference type="EMBL" id="CAB3244013.1"/>
    </source>
</evidence>
<organism evidence="3">
    <name type="scientific">Phallusia mammillata</name>
    <dbReference type="NCBI Taxonomy" id="59560"/>
    <lineage>
        <taxon>Eukaryota</taxon>
        <taxon>Metazoa</taxon>
        <taxon>Chordata</taxon>
        <taxon>Tunicata</taxon>
        <taxon>Ascidiacea</taxon>
        <taxon>Phlebobranchia</taxon>
        <taxon>Ascidiidae</taxon>
        <taxon>Phallusia</taxon>
    </lineage>
</organism>
<evidence type="ECO:0000256" key="1">
    <source>
        <dbReference type="SAM" id="MobiDB-lite"/>
    </source>
</evidence>
<dbReference type="Gene3D" id="3.30.710.10">
    <property type="entry name" value="Potassium Channel Kv1.1, Chain A"/>
    <property type="match status" value="1"/>
</dbReference>
<protein>
    <submittedName>
        <fullName evidence="3">Proteoglycan 4</fullName>
    </submittedName>
</protein>
<dbReference type="InterPro" id="IPR011333">
    <property type="entry name" value="SKP1/BTB/POZ_sf"/>
</dbReference>
<dbReference type="PANTHER" id="PTHR46105:SF28">
    <property type="entry name" value="ZINC FINGER PROTEIN 37-LIKE"/>
    <property type="match status" value="1"/>
</dbReference>
<dbReference type="PROSITE" id="PS50097">
    <property type="entry name" value="BTB"/>
    <property type="match status" value="1"/>
</dbReference>
<sequence length="508" mass="55877">MEPESEIAGSSAIKVSEKTSNSKHVEFVQFKWNQEVAQYGDKLLQRLDEFRKKNMFFDVTLKAYDVDLAAHKVVLAACGGMFRSHFVDPKTKMILGNVTEVGFKCSAAGLRPILKFAYSGVLEITHENVLPTLQAAIITEMKEVQEICADIAISKLGWLLSFDGSLESLNTGHKSGKHLPNDINDVFDIIQTFLVFHVSHFPHDAKSEDTEEKDMTVYPGYREIKERFPELVFVYLNVVQILANAKRLRRSKSTSGPTTKTEAPKTNGIDQSSSSNDIDTNDTHRVIKENGTDTDIPNPVNEKSDSIKPAPYPKERSSSHQLKQTNQKPDAHESNNLQPPKSKPRSVTAPVEAPPSRPDVKKPRPPTPPKESPKPRAMSQSTTTHSPVPSRRKPAAPKPPGPPPTSSGLSRTPSAPPRIGKTPPPKPAGRVPPPRPRPPSIKKKLDESKPASTSEYDDALNPFAIEEEEEEKDETGSSAKADAKLTNEEGKSPVGKNSDDDDGPNPFD</sequence>
<feature type="compositionally biased region" description="Pro residues" evidence="1">
    <location>
        <begin position="396"/>
        <end position="405"/>
    </location>
</feature>
<feature type="compositionally biased region" description="Polar residues" evidence="1">
    <location>
        <begin position="319"/>
        <end position="339"/>
    </location>
</feature>
<dbReference type="InterPro" id="IPR050457">
    <property type="entry name" value="ZnFinger_BTB_dom_contain"/>
</dbReference>
<dbReference type="EMBL" id="LR784983">
    <property type="protein sequence ID" value="CAB3244013.1"/>
    <property type="molecule type" value="mRNA"/>
</dbReference>
<name>A0A6F9DD46_9ASCI</name>
<reference evidence="3" key="1">
    <citation type="submission" date="2020-04" db="EMBL/GenBank/DDBJ databases">
        <authorList>
            <person name="Neveu A P."/>
        </authorList>
    </citation>
    <scope>NUCLEOTIDE SEQUENCE</scope>
    <source>
        <tissue evidence="3">Whole embryo</tissue>
    </source>
</reference>
<dbReference type="Pfam" id="PF00651">
    <property type="entry name" value="BTB"/>
    <property type="match status" value="1"/>
</dbReference>
<dbReference type="SUPFAM" id="SSF54695">
    <property type="entry name" value="POZ domain"/>
    <property type="match status" value="1"/>
</dbReference>
<dbReference type="AlphaFoldDB" id="A0A6F9DD46"/>
<feature type="compositionally biased region" description="Low complexity" evidence="1">
    <location>
        <begin position="406"/>
        <end position="421"/>
    </location>
</feature>